<dbReference type="EMBL" id="FNWV01000007">
    <property type="protein sequence ID" value="SEH67693.1"/>
    <property type="molecule type" value="Genomic_DNA"/>
</dbReference>
<dbReference type="SUPFAM" id="SSF51735">
    <property type="entry name" value="NAD(P)-binding Rossmann-fold domains"/>
    <property type="match status" value="1"/>
</dbReference>
<dbReference type="AlphaFoldDB" id="A0A1H6JYX9"/>
<protein>
    <submittedName>
        <fullName evidence="3">Dipicolinate synthase subunit A</fullName>
    </submittedName>
</protein>
<dbReference type="GO" id="GO:0051287">
    <property type="term" value="F:NAD binding"/>
    <property type="evidence" value="ECO:0007669"/>
    <property type="project" value="InterPro"/>
</dbReference>
<gene>
    <name evidence="3" type="ORF">SAMN02910265_02055</name>
</gene>
<feature type="domain" description="Dipicolinate synthase subunit A N-terminal" evidence="2">
    <location>
        <begin position="6"/>
        <end position="113"/>
    </location>
</feature>
<feature type="domain" description="D-isomer specific 2-hydroxyacid dehydrogenase NAD-binding" evidence="1">
    <location>
        <begin position="143"/>
        <end position="234"/>
    </location>
</feature>
<reference evidence="3 4" key="1">
    <citation type="submission" date="2016-10" db="EMBL/GenBank/DDBJ databases">
        <authorList>
            <person name="de Groot N.N."/>
        </authorList>
    </citation>
    <scope>NUCLEOTIDE SEQUENCE [LARGE SCALE GENOMIC DNA]</scope>
    <source>
        <strain evidence="3 4">YAD2003</strain>
    </source>
</reference>
<sequence length="287" mass="31055">MKRPEILITGGDMRQLYCAARLSREFEISVLGFDRERIPDDLDLKTADRTGVRSYDCAVLPLPPLNSEGTLFAPCSSSVISIAAVEELLAPDAVIYAGRVDDKLRKAIPEHTIYDYLLREEMSLKNAIPTAEGAVQLALEELPVTLNGLKVLIVGIGRIGTALAEILKGFGADITAAVHNSRGTAKARLHGIKAIPTSRLNGSYDLVFNTVPKLIFDDDMLGRFDKNTLFIDLASKPGGIDFDAALEHGIRVIWALGLPGKTAPVTSGEIIAETVSSMIWERGEAVE</sequence>
<dbReference type="InterPro" id="IPR006140">
    <property type="entry name" value="D-isomer_DH_NAD-bd"/>
</dbReference>
<dbReference type="Pfam" id="PF16924">
    <property type="entry name" value="DpaA_N"/>
    <property type="match status" value="1"/>
</dbReference>
<evidence type="ECO:0000259" key="1">
    <source>
        <dbReference type="Pfam" id="PF02826"/>
    </source>
</evidence>
<evidence type="ECO:0000313" key="3">
    <source>
        <dbReference type="EMBL" id="SEH67693.1"/>
    </source>
</evidence>
<organism evidence="3 4">
    <name type="scientific">Ruminococcus flavefaciens</name>
    <dbReference type="NCBI Taxonomy" id="1265"/>
    <lineage>
        <taxon>Bacteria</taxon>
        <taxon>Bacillati</taxon>
        <taxon>Bacillota</taxon>
        <taxon>Clostridia</taxon>
        <taxon>Eubacteriales</taxon>
        <taxon>Oscillospiraceae</taxon>
        <taxon>Ruminococcus</taxon>
    </lineage>
</organism>
<accession>A0A1H6JYX9</accession>
<dbReference type="OrthoDB" id="8840764at2"/>
<dbReference type="Pfam" id="PF02826">
    <property type="entry name" value="2-Hacid_dh_C"/>
    <property type="match status" value="1"/>
</dbReference>
<evidence type="ECO:0000313" key="4">
    <source>
        <dbReference type="Proteomes" id="UP000183190"/>
    </source>
</evidence>
<dbReference type="Gene3D" id="3.40.50.720">
    <property type="entry name" value="NAD(P)-binding Rossmann-like Domain"/>
    <property type="match status" value="1"/>
</dbReference>
<proteinExistence type="predicted"/>
<dbReference type="Proteomes" id="UP000183190">
    <property type="component" value="Unassembled WGS sequence"/>
</dbReference>
<name>A0A1H6JYX9_RUMFL</name>
<dbReference type="RefSeq" id="WP_074717070.1">
    <property type="nucleotide sequence ID" value="NZ_FNWV01000007.1"/>
</dbReference>
<evidence type="ECO:0000259" key="2">
    <source>
        <dbReference type="Pfam" id="PF16924"/>
    </source>
</evidence>
<dbReference type="InterPro" id="IPR031629">
    <property type="entry name" value="DpaA_N"/>
</dbReference>
<dbReference type="InterPro" id="IPR036291">
    <property type="entry name" value="NAD(P)-bd_dom_sf"/>
</dbReference>